<name>D3PR93_MEIRD</name>
<reference evidence="2 4" key="3">
    <citation type="submission" date="2013-04" db="EMBL/GenBank/DDBJ databases">
        <authorList>
            <person name="Chin J."/>
            <person name="Alexander D.H."/>
            <person name="Marks P."/>
            <person name="Korlach J."/>
            <person name="Clum A."/>
            <person name="Copeland A."/>
        </authorList>
    </citation>
    <scope>NUCLEOTIDE SEQUENCE [LARGE SCALE GENOMIC DNA]</scope>
    <source>
        <strain evidence="4">ATCC 35948 / DSM 1279 / VKM B-1258 / 21</strain>
        <strain evidence="2">DSM 1279</strain>
    </source>
</reference>
<dbReference type="AlphaFoldDB" id="D3PR93"/>
<dbReference type="EMBL" id="CP005385">
    <property type="protein sequence ID" value="AGK04445.1"/>
    <property type="molecule type" value="Genomic_DNA"/>
</dbReference>
<dbReference type="RefSeq" id="WP_013013495.1">
    <property type="nucleotide sequence ID" value="NC_013946.1"/>
</dbReference>
<dbReference type="Proteomes" id="UP000013026">
    <property type="component" value="Chromosome"/>
</dbReference>
<sequence>MTEQARIQALLEAGKITQQEADLLLSALEEGEAAAQQAQAVIGEQYASSGAAGWQPEGLRWVRLKLTAGQLEARLDPAIELPVLEGPAEVRRVGADLEIVPETMNAGFLNGLLGRMGRLELRLPPGWGLEVEGKAAQVEARGIDFLKGRVAVGNVELEAVKGLDLEVTAGNIEGSLLLQEGTHQLRVSMGNAELNLLPGSSVRLSASVSLGNQEIRGLERNPNGGDRQIGEGRARLEVSVRMGNLEIKAR</sequence>
<dbReference type="OrthoDB" id="25732at2"/>
<organism evidence="2 4">
    <name type="scientific">Meiothermus ruber (strain ATCC 35948 / DSM 1279 / VKM B-1258 / 21)</name>
    <name type="common">Thermus ruber</name>
    <dbReference type="NCBI Taxonomy" id="504728"/>
    <lineage>
        <taxon>Bacteria</taxon>
        <taxon>Thermotogati</taxon>
        <taxon>Deinococcota</taxon>
        <taxon>Deinococci</taxon>
        <taxon>Thermales</taxon>
        <taxon>Thermaceae</taxon>
        <taxon>Meiothermus</taxon>
    </lineage>
</organism>
<dbReference type="STRING" id="504728.K649_05715"/>
<dbReference type="KEGG" id="mre:K649_05715"/>
<reference evidence="2" key="2">
    <citation type="submission" date="2013-04" db="EMBL/GenBank/DDBJ databases">
        <title>Non-Hybrid, Finished Microbial Genome Assemblies from Long-Read SMRT Sequencing Data.</title>
        <authorList>
            <person name="Klammer A."/>
            <person name="Drake J."/>
            <person name="Heiner C."/>
            <person name="Clum A."/>
            <person name="Copeland A."/>
            <person name="Huddleston J."/>
            <person name="Eichler E."/>
            <person name="Turner S.W."/>
        </authorList>
    </citation>
    <scope>NUCLEOTIDE SEQUENCE</scope>
    <source>
        <strain evidence="2">DSM 1279</strain>
    </source>
</reference>
<evidence type="ECO:0000313" key="1">
    <source>
        <dbReference type="EMBL" id="ADD27976.1"/>
    </source>
</evidence>
<accession>D3PR93</accession>
<evidence type="ECO:0000313" key="2">
    <source>
        <dbReference type="EMBL" id="AGK04445.1"/>
    </source>
</evidence>
<protein>
    <submittedName>
        <fullName evidence="2">Uncharacterized protein</fullName>
    </submittedName>
</protein>
<dbReference type="PATRIC" id="fig|504728.9.peg.1177"/>
<dbReference type="KEGG" id="mrb:Mrub_1213"/>
<dbReference type="EMBL" id="CP001743">
    <property type="protein sequence ID" value="ADD27976.1"/>
    <property type="molecule type" value="Genomic_DNA"/>
</dbReference>
<evidence type="ECO:0000313" key="4">
    <source>
        <dbReference type="Proteomes" id="UP000013026"/>
    </source>
</evidence>
<dbReference type="eggNOG" id="COG3595">
    <property type="taxonomic scope" value="Bacteria"/>
</dbReference>
<keyword evidence="3" id="KW-1185">Reference proteome</keyword>
<reference evidence="1 3" key="1">
    <citation type="journal article" date="2010" name="Stand. Genomic Sci.">
        <title>Complete genome sequence of Meiothermus ruber type strain (21).</title>
        <authorList>
            <person name="Tindall B.J."/>
            <person name="Sikorski J."/>
            <person name="Lucas S."/>
            <person name="Goltsman E."/>
            <person name="Copeland A."/>
            <person name="Glavina Del Rio T."/>
            <person name="Nolan M."/>
            <person name="Tice H."/>
            <person name="Cheng J.F."/>
            <person name="Han C."/>
            <person name="Pitluck S."/>
            <person name="Liolios K."/>
            <person name="Ivanova N."/>
            <person name="Mavromatis K."/>
            <person name="Ovchinnikova G."/>
            <person name="Pati A."/>
            <person name="Fahnrich R."/>
            <person name="Goodwin L."/>
            <person name="Chen A."/>
            <person name="Palaniappan K."/>
            <person name="Land M."/>
            <person name="Hauser L."/>
            <person name="Chang Y.J."/>
            <person name="Jeffries C.D."/>
            <person name="Rohde M."/>
            <person name="Goker M."/>
            <person name="Woyke T."/>
            <person name="Bristow J."/>
            <person name="Eisen J.A."/>
            <person name="Markowitz V."/>
            <person name="Hugenholtz P."/>
            <person name="Kyrpides N.C."/>
            <person name="Klenk H.P."/>
            <person name="Lapidus A."/>
        </authorList>
    </citation>
    <scope>NUCLEOTIDE SEQUENCE [LARGE SCALE GENOMIC DNA]</scope>
    <source>
        <strain evidence="3">ATCC 35948 / DSM 1279 / VKM B-1258 / 21</strain>
        <strain evidence="1">DSM 1279</strain>
    </source>
</reference>
<dbReference type="Proteomes" id="UP000006655">
    <property type="component" value="Chromosome"/>
</dbReference>
<gene>
    <name evidence="1" type="ordered locus">Mrub_1213</name>
    <name evidence="2" type="ORF">K649_05715</name>
</gene>
<proteinExistence type="predicted"/>
<evidence type="ECO:0000313" key="3">
    <source>
        <dbReference type="Proteomes" id="UP000006655"/>
    </source>
</evidence>